<sequence length="37" mass="4092">MDRNATGGSLVRRDRSAKKGLSSDIEREAENASKKRT</sequence>
<name>A0A382JES6_9ZZZZ</name>
<feature type="compositionally biased region" description="Basic and acidic residues" evidence="1">
    <location>
        <begin position="24"/>
        <end position="37"/>
    </location>
</feature>
<protein>
    <submittedName>
        <fullName evidence="2">Uncharacterized protein</fullName>
    </submittedName>
</protein>
<feature type="region of interest" description="Disordered" evidence="1">
    <location>
        <begin position="1"/>
        <end position="37"/>
    </location>
</feature>
<evidence type="ECO:0000313" key="2">
    <source>
        <dbReference type="EMBL" id="SVC09211.1"/>
    </source>
</evidence>
<accession>A0A382JES6</accession>
<dbReference type="EMBL" id="UINC01073093">
    <property type="protein sequence ID" value="SVC09211.1"/>
    <property type="molecule type" value="Genomic_DNA"/>
</dbReference>
<proteinExistence type="predicted"/>
<organism evidence="2">
    <name type="scientific">marine metagenome</name>
    <dbReference type="NCBI Taxonomy" id="408172"/>
    <lineage>
        <taxon>unclassified sequences</taxon>
        <taxon>metagenomes</taxon>
        <taxon>ecological metagenomes</taxon>
    </lineage>
</organism>
<dbReference type="AlphaFoldDB" id="A0A382JES6"/>
<evidence type="ECO:0000256" key="1">
    <source>
        <dbReference type="SAM" id="MobiDB-lite"/>
    </source>
</evidence>
<gene>
    <name evidence="2" type="ORF">METZ01_LOCUS262065</name>
</gene>
<reference evidence="2" key="1">
    <citation type="submission" date="2018-05" db="EMBL/GenBank/DDBJ databases">
        <authorList>
            <person name="Lanie J.A."/>
            <person name="Ng W.-L."/>
            <person name="Kazmierczak K.M."/>
            <person name="Andrzejewski T.M."/>
            <person name="Davidsen T.M."/>
            <person name="Wayne K.J."/>
            <person name="Tettelin H."/>
            <person name="Glass J.I."/>
            <person name="Rusch D."/>
            <person name="Podicherti R."/>
            <person name="Tsui H.-C.T."/>
            <person name="Winkler M.E."/>
        </authorList>
    </citation>
    <scope>NUCLEOTIDE SEQUENCE</scope>
</reference>